<dbReference type="AlphaFoldDB" id="A0A2H6CTL6"/>
<dbReference type="InterPro" id="IPR011608">
    <property type="entry name" value="PRD"/>
</dbReference>
<dbReference type="PANTHER" id="PTHR30185:SF18">
    <property type="entry name" value="TRANSCRIPTIONAL REGULATOR MTLR"/>
    <property type="match status" value="1"/>
</dbReference>
<evidence type="ECO:0000256" key="4">
    <source>
        <dbReference type="ARBA" id="ARBA00023163"/>
    </source>
</evidence>
<dbReference type="GO" id="GO:0006355">
    <property type="term" value="P:regulation of DNA-templated transcription"/>
    <property type="evidence" value="ECO:0007669"/>
    <property type="project" value="InterPro"/>
</dbReference>
<protein>
    <submittedName>
        <fullName evidence="6">Putative transcriptional regulator</fullName>
    </submittedName>
</protein>
<dbReference type="InterPro" id="IPR050661">
    <property type="entry name" value="BglG_antiterminators"/>
</dbReference>
<dbReference type="Gene3D" id="1.10.10.10">
    <property type="entry name" value="Winged helix-like DNA-binding domain superfamily/Winged helix DNA-binding domain"/>
    <property type="match status" value="1"/>
</dbReference>
<evidence type="ECO:0000313" key="7">
    <source>
        <dbReference type="Proteomes" id="UP000236214"/>
    </source>
</evidence>
<sequence length="473" mass="55933">MRFVDLLDKDQKVQVRILAYFLQHAKTIKMKDLNDYMDVSYPTLQKEITALADRLHHFEISAALSRKDSDFLQLNLPDDFSVKNFLYSYLKQAINYRLLVSVYQEKELTVTKLALDNNLSEASIFRRLKVINQLLGEFNLQFKNKKLYGSELQIQFFYFQLFNGAIPEKRLTTLMTNQAIKNLIHVIESHFQLQFSKKQKHMLSLHLHILQQRLDYRKMPKREISEDMLRQIEQDHFYQELDNIFKRFLSRFALAASGYEAVYLYLFFITEGLLPQTSQWWKKSSFIQHFLTIDKQIYQTITKAKMYDPTFASFLLQNHVKVTFYEGEINFNHNNQLLLSDIDFQAMNQCMSLIEKNLSREVSNAQWEMLDHSYGLIWDIHQRRQQKEVLVGVVDDGSLYAEEAFRFTKQTLAGMSHVTVKKAKKRTYDLLIASDDLDIQAFNYQKLYLLTGALSSFEKERLEQAVTTIIQKK</sequence>
<keyword evidence="7" id="KW-1185">Reference proteome</keyword>
<dbReference type="Pfam" id="PF05043">
    <property type="entry name" value="Mga"/>
    <property type="match status" value="2"/>
</dbReference>
<accession>A0A2H6CTL6</accession>
<proteinExistence type="predicted"/>
<organism evidence="6 7">
    <name type="scientific">Tetragenococcus halophilus subsp. halophilus</name>
    <dbReference type="NCBI Taxonomy" id="1513897"/>
    <lineage>
        <taxon>Bacteria</taxon>
        <taxon>Bacillati</taxon>
        <taxon>Bacillota</taxon>
        <taxon>Bacilli</taxon>
        <taxon>Lactobacillales</taxon>
        <taxon>Enterococcaceae</taxon>
        <taxon>Tetragenococcus</taxon>
    </lineage>
</organism>
<comment type="caution">
    <text evidence="6">The sequence shown here is derived from an EMBL/GenBank/DDBJ whole genome shotgun (WGS) entry which is preliminary data.</text>
</comment>
<evidence type="ECO:0000313" key="6">
    <source>
        <dbReference type="EMBL" id="GBD68329.1"/>
    </source>
</evidence>
<dbReference type="InterPro" id="IPR007737">
    <property type="entry name" value="Mga_HTH"/>
</dbReference>
<dbReference type="Proteomes" id="UP000236214">
    <property type="component" value="Unassembled WGS sequence"/>
</dbReference>
<dbReference type="PROSITE" id="PS51372">
    <property type="entry name" value="PRD_2"/>
    <property type="match status" value="1"/>
</dbReference>
<keyword evidence="3" id="KW-0010">Activator</keyword>
<keyword evidence="1" id="KW-0677">Repeat</keyword>
<keyword evidence="2" id="KW-0805">Transcription regulation</keyword>
<name>A0A2H6CTL6_TETHA</name>
<dbReference type="RefSeq" id="WP_103103483.1">
    <property type="nucleotide sequence ID" value="NZ_BDEC01000040.1"/>
</dbReference>
<reference evidence="6 7" key="1">
    <citation type="submission" date="2016-05" db="EMBL/GenBank/DDBJ databases">
        <title>Whole genome sequencing of Tetragenococcus halophilus subsp. halophilus NISL 7118.</title>
        <authorList>
            <person name="Shiwa Y."/>
            <person name="Nishimura I."/>
            <person name="Yoshikawa H."/>
            <person name="Koyama Y."/>
            <person name="Oguma T."/>
        </authorList>
    </citation>
    <scope>NUCLEOTIDE SEQUENCE [LARGE SCALE GENOMIC DNA]</scope>
    <source>
        <strain evidence="6 7">NISL 7118</strain>
    </source>
</reference>
<dbReference type="EMBL" id="BDEC01000040">
    <property type="protein sequence ID" value="GBD68329.1"/>
    <property type="molecule type" value="Genomic_DNA"/>
</dbReference>
<dbReference type="Pfam" id="PF00874">
    <property type="entry name" value="PRD"/>
    <property type="match status" value="1"/>
</dbReference>
<dbReference type="PANTHER" id="PTHR30185">
    <property type="entry name" value="CRYPTIC BETA-GLUCOSIDE BGL OPERON ANTITERMINATOR"/>
    <property type="match status" value="1"/>
</dbReference>
<dbReference type="Gene3D" id="1.10.1790.10">
    <property type="entry name" value="PRD domain"/>
    <property type="match status" value="1"/>
</dbReference>
<dbReference type="InterPro" id="IPR036388">
    <property type="entry name" value="WH-like_DNA-bd_sf"/>
</dbReference>
<keyword evidence="4" id="KW-0804">Transcription</keyword>
<dbReference type="SUPFAM" id="SSF63520">
    <property type="entry name" value="PTS-regulatory domain, PRD"/>
    <property type="match status" value="1"/>
</dbReference>
<evidence type="ECO:0000256" key="3">
    <source>
        <dbReference type="ARBA" id="ARBA00023159"/>
    </source>
</evidence>
<gene>
    <name evidence="6" type="ORF">TEHN7118_1135</name>
</gene>
<feature type="domain" description="PRD" evidence="5">
    <location>
        <begin position="171"/>
        <end position="278"/>
    </location>
</feature>
<evidence type="ECO:0000256" key="2">
    <source>
        <dbReference type="ARBA" id="ARBA00023015"/>
    </source>
</evidence>
<evidence type="ECO:0000256" key="1">
    <source>
        <dbReference type="ARBA" id="ARBA00022737"/>
    </source>
</evidence>
<evidence type="ECO:0000259" key="5">
    <source>
        <dbReference type="PROSITE" id="PS51372"/>
    </source>
</evidence>
<dbReference type="InterPro" id="IPR036634">
    <property type="entry name" value="PRD_sf"/>
</dbReference>